<dbReference type="PANTHER" id="PTHR12227:SF0">
    <property type="entry name" value="GLYCERATE KINASE"/>
    <property type="match status" value="1"/>
</dbReference>
<dbReference type="Gene3D" id="3.40.1480.10">
    <property type="entry name" value="MOFRL domain"/>
    <property type="match status" value="1"/>
</dbReference>
<dbReference type="RefSeq" id="WP_115734720.1">
    <property type="nucleotide sequence ID" value="NZ_BAAAVY010000037.1"/>
</dbReference>
<dbReference type="InterPro" id="IPR007835">
    <property type="entry name" value="MOFRL"/>
</dbReference>
<dbReference type="InterPro" id="IPR037035">
    <property type="entry name" value="GK-like_C_sf"/>
</dbReference>
<dbReference type="SUPFAM" id="SSF82544">
    <property type="entry name" value="GckA/TtuD-like"/>
    <property type="match status" value="1"/>
</dbReference>
<dbReference type="AlphaFoldDB" id="A0A381INK2"/>
<dbReference type="InterPro" id="IPR025286">
    <property type="entry name" value="MOFRL_assoc_dom"/>
</dbReference>
<name>A0A381INK2_AMIAI</name>
<accession>A0A381INK2</accession>
<evidence type="ECO:0000313" key="3">
    <source>
        <dbReference type="EMBL" id="SUY29485.1"/>
    </source>
</evidence>
<organism evidence="3 4">
    <name type="scientific">Aminobacter aminovorans</name>
    <name type="common">Chelatobacter heintzii</name>
    <dbReference type="NCBI Taxonomy" id="83263"/>
    <lineage>
        <taxon>Bacteria</taxon>
        <taxon>Pseudomonadati</taxon>
        <taxon>Pseudomonadota</taxon>
        <taxon>Alphaproteobacteria</taxon>
        <taxon>Hyphomicrobiales</taxon>
        <taxon>Phyllobacteriaceae</taxon>
        <taxon>Aminobacter</taxon>
    </lineage>
</organism>
<dbReference type="Pfam" id="PF05161">
    <property type="entry name" value="MOFRL"/>
    <property type="match status" value="1"/>
</dbReference>
<dbReference type="OrthoDB" id="9766552at2"/>
<protein>
    <submittedName>
        <fullName evidence="3">MOFRL family</fullName>
    </submittedName>
</protein>
<dbReference type="PANTHER" id="PTHR12227">
    <property type="entry name" value="GLYCERATE KINASE"/>
    <property type="match status" value="1"/>
</dbReference>
<sequence length="433" mass="44900">MYLDCSVSALVKLRAQATALFREGIAASDPEQAVISTLETKTDEIAAARRVILIAFGKAACPMARAALPFIGDKLATAVAVTNFENLADIEGVEVISGGHPLPDEGSIRGAELIERAALSAVTDDLVLVLVSGGGSALTCAPAAGIGLADKIALNDTLIRCGADISEINAVRQLFSRLKGGRLAQLASRAKVLSLILSDVPGDDVGTVASGPTALPSATQAEAIAILDRYGLVKTLSPALKAHLDLLVERAEVATSFDHVENIVIGSNGISLQRVMHSAEANYPVVVKADDWLSGDVSDVAKTLHRMAVFAASQRGPVAIVAGGEPTVRVAGNGKGGRNQELALRFALLNEWTSIKRPWVFLSGGTDGRDGPTDAAGAIVDAGSTTWMRKLGCNPVALLQNNDSYHALASSGDLLMTGATGTNVADLQILLMQ</sequence>
<dbReference type="Pfam" id="PF13660">
    <property type="entry name" value="DUF4147"/>
    <property type="match status" value="1"/>
</dbReference>
<dbReference type="EMBL" id="UFSM01000005">
    <property type="protein sequence ID" value="SUY29485.1"/>
    <property type="molecule type" value="Genomic_DNA"/>
</dbReference>
<dbReference type="InterPro" id="IPR039760">
    <property type="entry name" value="MOFRL_protein"/>
</dbReference>
<dbReference type="Proteomes" id="UP000254701">
    <property type="component" value="Unassembled WGS sequence"/>
</dbReference>
<evidence type="ECO:0000313" key="4">
    <source>
        <dbReference type="Proteomes" id="UP000254701"/>
    </source>
</evidence>
<gene>
    <name evidence="3" type="ORF">NCTC10684_05718</name>
</gene>
<dbReference type="GO" id="GO:0008887">
    <property type="term" value="F:glycerate kinase activity"/>
    <property type="evidence" value="ECO:0007669"/>
    <property type="project" value="InterPro"/>
</dbReference>
<evidence type="ECO:0000259" key="1">
    <source>
        <dbReference type="Pfam" id="PF05161"/>
    </source>
</evidence>
<dbReference type="Gene3D" id="3.40.50.10180">
    <property type="entry name" value="Glycerate kinase, MOFRL-like N-terminal domain"/>
    <property type="match status" value="1"/>
</dbReference>
<dbReference type="GO" id="GO:0005737">
    <property type="term" value="C:cytoplasm"/>
    <property type="evidence" value="ECO:0007669"/>
    <property type="project" value="TreeGrafter"/>
</dbReference>
<evidence type="ECO:0000259" key="2">
    <source>
        <dbReference type="Pfam" id="PF13660"/>
    </source>
</evidence>
<feature type="domain" description="MOFRL" evidence="1">
    <location>
        <begin position="319"/>
        <end position="426"/>
    </location>
</feature>
<reference evidence="3 4" key="1">
    <citation type="submission" date="2018-06" db="EMBL/GenBank/DDBJ databases">
        <authorList>
            <consortium name="Pathogen Informatics"/>
            <person name="Doyle S."/>
        </authorList>
    </citation>
    <scope>NUCLEOTIDE SEQUENCE [LARGE SCALE GENOMIC DNA]</scope>
    <source>
        <strain evidence="3 4">NCTC10684</strain>
    </source>
</reference>
<proteinExistence type="predicted"/>
<feature type="domain" description="MOFRL-associated" evidence="2">
    <location>
        <begin position="17"/>
        <end position="244"/>
    </location>
</feature>
<dbReference type="InterPro" id="IPR038614">
    <property type="entry name" value="GK_N_sf"/>
</dbReference>